<accession>A0ABQ6QJL9</accession>
<sequence length="81" mass="8969">MKKLRTATAWRPGGDLNSMTVCLALEPGIPVTGTEITMKGDVTQEQLAHLLRELKTRCPVSDTRARRALPLQVALTSKLRR</sequence>
<dbReference type="InterPro" id="IPR015946">
    <property type="entry name" value="KH_dom-like_a/b"/>
</dbReference>
<comment type="caution">
    <text evidence="1">The sequence shown here is derived from an EMBL/GenBank/DDBJ whole genome shotgun (WGS) entry which is preliminary data.</text>
</comment>
<evidence type="ECO:0000313" key="2">
    <source>
        <dbReference type="Proteomes" id="UP001342631"/>
    </source>
</evidence>
<name>A0ABQ6QJL9_9BACT</name>
<protein>
    <submittedName>
        <fullName evidence="1">Uncharacterized protein</fullName>
    </submittedName>
</protein>
<keyword evidence="2" id="KW-1185">Reference proteome</keyword>
<gene>
    <name evidence="1" type="ORF">ASNO1_01530</name>
</gene>
<dbReference type="RefSeq" id="WP_338273704.1">
    <property type="nucleotide sequence ID" value="NZ_BTTX01000001.1"/>
</dbReference>
<dbReference type="Proteomes" id="UP001342631">
    <property type="component" value="Unassembled WGS sequence"/>
</dbReference>
<proteinExistence type="predicted"/>
<dbReference type="SUPFAM" id="SSF82784">
    <property type="entry name" value="OsmC-like"/>
    <property type="match status" value="1"/>
</dbReference>
<dbReference type="EMBL" id="BTTX01000001">
    <property type="protein sequence ID" value="GMU03901.1"/>
    <property type="molecule type" value="Genomic_DNA"/>
</dbReference>
<organism evidence="1 2">
    <name type="scientific">Corallococcus caeni</name>
    <dbReference type="NCBI Taxonomy" id="3082388"/>
    <lineage>
        <taxon>Bacteria</taxon>
        <taxon>Pseudomonadati</taxon>
        <taxon>Myxococcota</taxon>
        <taxon>Myxococcia</taxon>
        <taxon>Myxococcales</taxon>
        <taxon>Cystobacterineae</taxon>
        <taxon>Myxococcaceae</taxon>
        <taxon>Corallococcus</taxon>
    </lineage>
</organism>
<evidence type="ECO:0000313" key="1">
    <source>
        <dbReference type="EMBL" id="GMU03901.1"/>
    </source>
</evidence>
<reference evidence="1 2" key="1">
    <citation type="journal article" date="2024" name="Arch. Microbiol.">
        <title>Corallococcus caeni sp. nov., a novel myxobacterium isolated from activated sludge.</title>
        <authorList>
            <person name="Tomita S."/>
            <person name="Nakai R."/>
            <person name="Kuroda K."/>
            <person name="Kurashita H."/>
            <person name="Hatamoto M."/>
            <person name="Yamaguchi T."/>
            <person name="Narihiro T."/>
        </authorList>
    </citation>
    <scope>NUCLEOTIDE SEQUENCE [LARGE SCALE GENOMIC DNA]</scope>
    <source>
        <strain evidence="1 2">NO1</strain>
    </source>
</reference>
<dbReference type="Gene3D" id="3.30.300.20">
    <property type="match status" value="1"/>
</dbReference>
<dbReference type="InterPro" id="IPR036102">
    <property type="entry name" value="OsmC/Ohrsf"/>
</dbReference>